<evidence type="ECO:0000313" key="6">
    <source>
        <dbReference type="EMBL" id="CAJ0609670.1"/>
    </source>
</evidence>
<reference evidence="6" key="1">
    <citation type="submission" date="2023-07" db="EMBL/GenBank/DDBJ databases">
        <authorList>
            <consortium name="CYATHOMIX"/>
        </authorList>
    </citation>
    <scope>NUCLEOTIDE SEQUENCE</scope>
    <source>
        <strain evidence="6">N/A</strain>
    </source>
</reference>
<dbReference type="PANTHER" id="PTHR12479:SF18">
    <property type="entry name" value="PROTEIN CBG16398"/>
    <property type="match status" value="1"/>
</dbReference>
<evidence type="ECO:0000256" key="5">
    <source>
        <dbReference type="SAM" id="Phobius"/>
    </source>
</evidence>
<feature type="transmembrane region" description="Helical" evidence="5">
    <location>
        <begin position="122"/>
        <end position="143"/>
    </location>
</feature>
<dbReference type="GO" id="GO:0005765">
    <property type="term" value="C:lysosomal membrane"/>
    <property type="evidence" value="ECO:0007669"/>
    <property type="project" value="TreeGrafter"/>
</dbReference>
<name>A0AA36HF51_CYLNA</name>
<organism evidence="6 7">
    <name type="scientific">Cylicocyclus nassatus</name>
    <name type="common">Nematode worm</name>
    <dbReference type="NCBI Taxonomy" id="53992"/>
    <lineage>
        <taxon>Eukaryota</taxon>
        <taxon>Metazoa</taxon>
        <taxon>Ecdysozoa</taxon>
        <taxon>Nematoda</taxon>
        <taxon>Chromadorea</taxon>
        <taxon>Rhabditida</taxon>
        <taxon>Rhabditina</taxon>
        <taxon>Rhabditomorpha</taxon>
        <taxon>Strongyloidea</taxon>
        <taxon>Strongylidae</taxon>
        <taxon>Cylicocyclus</taxon>
    </lineage>
</organism>
<evidence type="ECO:0000256" key="4">
    <source>
        <dbReference type="ARBA" id="ARBA00023136"/>
    </source>
</evidence>
<dbReference type="InterPro" id="IPR051115">
    <property type="entry name" value="LAPTM_transporter"/>
</dbReference>
<protein>
    <submittedName>
        <fullName evidence="6">Uncharacterized protein</fullName>
    </submittedName>
</protein>
<evidence type="ECO:0000256" key="1">
    <source>
        <dbReference type="ARBA" id="ARBA00004127"/>
    </source>
</evidence>
<keyword evidence="2 5" id="KW-0812">Transmembrane</keyword>
<dbReference type="PANTHER" id="PTHR12479">
    <property type="entry name" value="LYSOSOMAL-ASSOCIATED TRANSMEMBRANE PROTEIN"/>
    <property type="match status" value="1"/>
</dbReference>
<evidence type="ECO:0000256" key="3">
    <source>
        <dbReference type="ARBA" id="ARBA00022989"/>
    </source>
</evidence>
<dbReference type="GO" id="GO:0012505">
    <property type="term" value="C:endomembrane system"/>
    <property type="evidence" value="ECO:0007669"/>
    <property type="project" value="UniProtKB-SubCell"/>
</dbReference>
<comment type="subcellular location">
    <subcellularLocation>
        <location evidence="1">Endomembrane system</location>
        <topology evidence="1">Multi-pass membrane protein</topology>
    </subcellularLocation>
</comment>
<feature type="transmembrane region" description="Helical" evidence="5">
    <location>
        <begin position="163"/>
        <end position="187"/>
    </location>
</feature>
<keyword evidence="7" id="KW-1185">Reference proteome</keyword>
<accession>A0AA36HF51</accession>
<dbReference type="AlphaFoldDB" id="A0AA36HF51"/>
<feature type="transmembrane region" description="Helical" evidence="5">
    <location>
        <begin position="58"/>
        <end position="77"/>
    </location>
</feature>
<keyword evidence="3 5" id="KW-1133">Transmembrane helix</keyword>
<gene>
    <name evidence="6" type="ORF">CYNAS_LOCUS21653</name>
</gene>
<comment type="caution">
    <text evidence="6">The sequence shown here is derived from an EMBL/GenBank/DDBJ whole genome shotgun (WGS) entry which is preliminary data.</text>
</comment>
<proteinExistence type="predicted"/>
<dbReference type="Proteomes" id="UP001176961">
    <property type="component" value="Unassembled WGS sequence"/>
</dbReference>
<evidence type="ECO:0000313" key="7">
    <source>
        <dbReference type="Proteomes" id="UP001176961"/>
    </source>
</evidence>
<sequence>MEALQKAKKSTLTIGVNSIPLASRQTSNCGATILHKFYVLCVDAALAQFDINASTGSYVIAIVHIFVSSAALSWVVRTLEAGERSRTEASFELALVSLELLASLALFVGLKCESQRVITGYITAQVGVISLLFILFLALIMGFKTGILDDPDHNGYKTLEEEMLIVVEILSSLAVVGLEVWFLTVVLKSYRQIIHKRHYMGVEREEHL</sequence>
<dbReference type="EMBL" id="CATQJL010000326">
    <property type="protein sequence ID" value="CAJ0609670.1"/>
    <property type="molecule type" value="Genomic_DNA"/>
</dbReference>
<feature type="transmembrane region" description="Helical" evidence="5">
    <location>
        <begin position="89"/>
        <end position="110"/>
    </location>
</feature>
<evidence type="ECO:0000256" key="2">
    <source>
        <dbReference type="ARBA" id="ARBA00022692"/>
    </source>
</evidence>
<keyword evidence="4 5" id="KW-0472">Membrane</keyword>